<feature type="transmembrane region" description="Helical" evidence="6">
    <location>
        <begin position="271"/>
        <end position="293"/>
    </location>
</feature>
<proteinExistence type="predicted"/>
<feature type="transmembrane region" description="Helical" evidence="6">
    <location>
        <begin position="236"/>
        <end position="259"/>
    </location>
</feature>
<gene>
    <name evidence="7" type="ORF">GCM10017584_14950</name>
</gene>
<dbReference type="PANTHER" id="PTHR30213:SF0">
    <property type="entry name" value="UPF0761 MEMBRANE PROTEIN YIHY"/>
    <property type="match status" value="1"/>
</dbReference>
<dbReference type="PIRSF" id="PIRSF035875">
    <property type="entry name" value="RNase_BN"/>
    <property type="match status" value="1"/>
</dbReference>
<accession>A0A9W6H8J1</accession>
<feature type="transmembrane region" description="Helical" evidence="6">
    <location>
        <begin position="160"/>
        <end position="181"/>
    </location>
</feature>
<keyword evidence="5 6" id="KW-0472">Membrane</keyword>
<dbReference type="Pfam" id="PF03631">
    <property type="entry name" value="Virul_fac_BrkB"/>
    <property type="match status" value="1"/>
</dbReference>
<keyword evidence="2" id="KW-1003">Cell membrane</keyword>
<dbReference type="RefSeq" id="WP_271176599.1">
    <property type="nucleotide sequence ID" value="NZ_BAAAJO010000005.1"/>
</dbReference>
<evidence type="ECO:0000256" key="3">
    <source>
        <dbReference type="ARBA" id="ARBA00022692"/>
    </source>
</evidence>
<evidence type="ECO:0000313" key="7">
    <source>
        <dbReference type="EMBL" id="GLJ75921.1"/>
    </source>
</evidence>
<protein>
    <submittedName>
        <fullName evidence="7">Ribonuclease</fullName>
    </submittedName>
</protein>
<dbReference type="AlphaFoldDB" id="A0A9W6H8J1"/>
<evidence type="ECO:0000256" key="4">
    <source>
        <dbReference type="ARBA" id="ARBA00022989"/>
    </source>
</evidence>
<evidence type="ECO:0000313" key="8">
    <source>
        <dbReference type="Proteomes" id="UP001142372"/>
    </source>
</evidence>
<comment type="subcellular location">
    <subcellularLocation>
        <location evidence="1">Cell membrane</location>
        <topology evidence="1">Multi-pass membrane protein</topology>
    </subcellularLocation>
</comment>
<evidence type="ECO:0000256" key="2">
    <source>
        <dbReference type="ARBA" id="ARBA00022475"/>
    </source>
</evidence>
<dbReference type="NCBIfam" id="TIGR00765">
    <property type="entry name" value="yihY_not_rbn"/>
    <property type="match status" value="1"/>
</dbReference>
<keyword evidence="4 6" id="KW-1133">Transmembrane helix</keyword>
<dbReference type="Proteomes" id="UP001142372">
    <property type="component" value="Unassembled WGS sequence"/>
</dbReference>
<reference evidence="7" key="2">
    <citation type="submission" date="2023-01" db="EMBL/GenBank/DDBJ databases">
        <authorList>
            <person name="Sun Q."/>
            <person name="Evtushenko L."/>
        </authorList>
    </citation>
    <scope>NUCLEOTIDE SEQUENCE</scope>
    <source>
        <strain evidence="7">VKM Ac-1401</strain>
    </source>
</reference>
<keyword evidence="3 6" id="KW-0812">Transmembrane</keyword>
<sequence length="348" mass="36888">MAPADNGGVGSARAEAVGRIEGMNQVSWFKLPWRFILKRTLRSFSLDACTDLAAGLTYFAVLSLFPAMIALVSILGLIGQSKSGIDALFDIVDQVAPGTLDAVRGPIENLASSPASGWALVIGIVGAVWSASGYVGGFGRALNRVYGVREGRTVFSLRPVQLGVTIAALVLVAVIAVLLVISGPVATAIGDAIGVGEAVQVVWSVLKWPVMVVAIVLLVALLYYATPNVKQPKFRWLTTGSFAAIIVLGIASALFAFYVGNFGSYDKTYGALAGIIVFLLWIWIANVALLLGAELDSEIERARELIAGIDATTDLRLPLKSDKAIVKARDADDAGILAAREVRRRYRS</sequence>
<keyword evidence="8" id="KW-1185">Reference proteome</keyword>
<dbReference type="InterPro" id="IPR017039">
    <property type="entry name" value="Virul_fac_BrkB"/>
</dbReference>
<reference evidence="7" key="1">
    <citation type="journal article" date="2014" name="Int. J. Syst. Evol. Microbiol.">
        <title>Complete genome sequence of Corynebacterium casei LMG S-19264T (=DSM 44701T), isolated from a smear-ripened cheese.</title>
        <authorList>
            <consortium name="US DOE Joint Genome Institute (JGI-PGF)"/>
            <person name="Walter F."/>
            <person name="Albersmeier A."/>
            <person name="Kalinowski J."/>
            <person name="Ruckert C."/>
        </authorList>
    </citation>
    <scope>NUCLEOTIDE SEQUENCE</scope>
    <source>
        <strain evidence="7">VKM Ac-1401</strain>
    </source>
</reference>
<evidence type="ECO:0000256" key="1">
    <source>
        <dbReference type="ARBA" id="ARBA00004651"/>
    </source>
</evidence>
<dbReference type="EMBL" id="BSEN01000006">
    <property type="protein sequence ID" value="GLJ75921.1"/>
    <property type="molecule type" value="Genomic_DNA"/>
</dbReference>
<evidence type="ECO:0000256" key="5">
    <source>
        <dbReference type="ARBA" id="ARBA00023136"/>
    </source>
</evidence>
<feature type="transmembrane region" description="Helical" evidence="6">
    <location>
        <begin position="52"/>
        <end position="78"/>
    </location>
</feature>
<evidence type="ECO:0000256" key="6">
    <source>
        <dbReference type="SAM" id="Phobius"/>
    </source>
</evidence>
<organism evidence="7 8">
    <name type="scientific">Leifsonia poae</name>
    <dbReference type="NCBI Taxonomy" id="110933"/>
    <lineage>
        <taxon>Bacteria</taxon>
        <taxon>Bacillati</taxon>
        <taxon>Actinomycetota</taxon>
        <taxon>Actinomycetes</taxon>
        <taxon>Micrococcales</taxon>
        <taxon>Microbacteriaceae</taxon>
        <taxon>Leifsonia</taxon>
    </lineage>
</organism>
<feature type="transmembrane region" description="Helical" evidence="6">
    <location>
        <begin position="201"/>
        <end position="224"/>
    </location>
</feature>
<name>A0A9W6H8J1_9MICO</name>
<dbReference type="PANTHER" id="PTHR30213">
    <property type="entry name" value="INNER MEMBRANE PROTEIN YHJD"/>
    <property type="match status" value="1"/>
</dbReference>
<dbReference type="GO" id="GO:0005886">
    <property type="term" value="C:plasma membrane"/>
    <property type="evidence" value="ECO:0007669"/>
    <property type="project" value="UniProtKB-SubCell"/>
</dbReference>
<comment type="caution">
    <text evidence="7">The sequence shown here is derived from an EMBL/GenBank/DDBJ whole genome shotgun (WGS) entry which is preliminary data.</text>
</comment>
<feature type="transmembrane region" description="Helical" evidence="6">
    <location>
        <begin position="118"/>
        <end position="139"/>
    </location>
</feature>